<feature type="region of interest" description="Disordered" evidence="1">
    <location>
        <begin position="130"/>
        <end position="185"/>
    </location>
</feature>
<accession>A0ABU6ZTE4</accession>
<evidence type="ECO:0000313" key="3">
    <source>
        <dbReference type="Proteomes" id="UP001341840"/>
    </source>
</evidence>
<evidence type="ECO:0000256" key="1">
    <source>
        <dbReference type="SAM" id="MobiDB-lite"/>
    </source>
</evidence>
<feature type="compositionally biased region" description="Basic and acidic residues" evidence="1">
    <location>
        <begin position="22"/>
        <end position="42"/>
    </location>
</feature>
<comment type="caution">
    <text evidence="2">The sequence shown here is derived from an EMBL/GenBank/DDBJ whole genome shotgun (WGS) entry which is preliminary data.</text>
</comment>
<evidence type="ECO:0000313" key="2">
    <source>
        <dbReference type="EMBL" id="MED6225276.1"/>
    </source>
</evidence>
<protein>
    <submittedName>
        <fullName evidence="2">Uncharacterized protein</fullName>
    </submittedName>
</protein>
<proteinExistence type="predicted"/>
<feature type="compositionally biased region" description="Basic and acidic residues" evidence="1">
    <location>
        <begin position="1"/>
        <end position="12"/>
    </location>
</feature>
<name>A0ABU6ZTE4_9FABA</name>
<dbReference type="EMBL" id="JASCZI010273742">
    <property type="protein sequence ID" value="MED6225276.1"/>
    <property type="molecule type" value="Genomic_DNA"/>
</dbReference>
<keyword evidence="3" id="KW-1185">Reference proteome</keyword>
<feature type="region of interest" description="Disordered" evidence="1">
    <location>
        <begin position="1"/>
        <end position="53"/>
    </location>
</feature>
<organism evidence="2 3">
    <name type="scientific">Stylosanthes scabra</name>
    <dbReference type="NCBI Taxonomy" id="79078"/>
    <lineage>
        <taxon>Eukaryota</taxon>
        <taxon>Viridiplantae</taxon>
        <taxon>Streptophyta</taxon>
        <taxon>Embryophyta</taxon>
        <taxon>Tracheophyta</taxon>
        <taxon>Spermatophyta</taxon>
        <taxon>Magnoliopsida</taxon>
        <taxon>eudicotyledons</taxon>
        <taxon>Gunneridae</taxon>
        <taxon>Pentapetalae</taxon>
        <taxon>rosids</taxon>
        <taxon>fabids</taxon>
        <taxon>Fabales</taxon>
        <taxon>Fabaceae</taxon>
        <taxon>Papilionoideae</taxon>
        <taxon>50 kb inversion clade</taxon>
        <taxon>dalbergioids sensu lato</taxon>
        <taxon>Dalbergieae</taxon>
        <taxon>Pterocarpus clade</taxon>
        <taxon>Stylosanthes</taxon>
    </lineage>
</organism>
<gene>
    <name evidence="2" type="ORF">PIB30_092152</name>
</gene>
<sequence>MEEIQERSHDYLQQEEGQTAVKTDRSKKDNPQKEHFRDDRGRKEHRSNRSYYNPLNVSLAQFLNEVSQVKRVSAPRPIKNTSRGDRHSYCKYHKQHGHDTEEWRDLLDFVEQGLKNGKFCEYTSRYKNRDDEIRVRQRPNSPEPKTERRKDEPRERGTHRKIAMISGGFPEEGNPPSKKAAKRSRHSCLAVEVMPRPLTGKPPPARVFSSEEIKQTTNSMNQPLVISAVFVDQGSSADILFRRCFDALGLTESDLEAHSDDLVRFFGERVTPDGFVTLWVSIRNPPDTRNVKVR</sequence>
<feature type="compositionally biased region" description="Basic and acidic residues" evidence="1">
    <location>
        <begin position="144"/>
        <end position="156"/>
    </location>
</feature>
<reference evidence="2 3" key="1">
    <citation type="journal article" date="2023" name="Plants (Basel)">
        <title>Bridging the Gap: Combining Genomics and Transcriptomics Approaches to Understand Stylosanthes scabra, an Orphan Legume from the Brazilian Caatinga.</title>
        <authorList>
            <person name="Ferreira-Neto J.R.C."/>
            <person name="da Silva M.D."/>
            <person name="Binneck E."/>
            <person name="de Melo N.F."/>
            <person name="da Silva R.H."/>
            <person name="de Melo A.L.T.M."/>
            <person name="Pandolfi V."/>
            <person name="Bustamante F.O."/>
            <person name="Brasileiro-Vidal A.C."/>
            <person name="Benko-Iseppon A.M."/>
        </authorList>
    </citation>
    <scope>NUCLEOTIDE SEQUENCE [LARGE SCALE GENOMIC DNA]</scope>
    <source>
        <tissue evidence="2">Leaves</tissue>
    </source>
</reference>
<dbReference type="Proteomes" id="UP001341840">
    <property type="component" value="Unassembled WGS sequence"/>
</dbReference>